<reference evidence="8" key="2">
    <citation type="submission" date="2020-09" db="EMBL/GenBank/DDBJ databases">
        <authorList>
            <person name="Sun Q."/>
            <person name="Zhou Y."/>
        </authorList>
    </citation>
    <scope>NUCLEOTIDE SEQUENCE</scope>
    <source>
        <strain evidence="8">CGMCC 1.15179</strain>
    </source>
</reference>
<dbReference type="AlphaFoldDB" id="A0A8J2VD37"/>
<dbReference type="PANTHER" id="PTHR35007">
    <property type="entry name" value="INTEGRAL MEMBRANE PROTEIN-RELATED"/>
    <property type="match status" value="1"/>
</dbReference>
<evidence type="ECO:0000256" key="5">
    <source>
        <dbReference type="ARBA" id="ARBA00023136"/>
    </source>
</evidence>
<keyword evidence="3 6" id="KW-0812">Transmembrane</keyword>
<dbReference type="Gene3D" id="1.20.81.30">
    <property type="entry name" value="Type II secretion system (T2SS), domain F"/>
    <property type="match status" value="1"/>
</dbReference>
<name>A0A8J2VD37_9BACL</name>
<evidence type="ECO:0000256" key="2">
    <source>
        <dbReference type="ARBA" id="ARBA00022475"/>
    </source>
</evidence>
<evidence type="ECO:0000313" key="8">
    <source>
        <dbReference type="EMBL" id="GGE21572.1"/>
    </source>
</evidence>
<feature type="transmembrane region" description="Helical" evidence="6">
    <location>
        <begin position="269"/>
        <end position="295"/>
    </location>
</feature>
<feature type="transmembrane region" description="Helical" evidence="6">
    <location>
        <begin position="124"/>
        <end position="146"/>
    </location>
</feature>
<keyword evidence="9" id="KW-1185">Reference proteome</keyword>
<evidence type="ECO:0000256" key="6">
    <source>
        <dbReference type="SAM" id="Phobius"/>
    </source>
</evidence>
<dbReference type="InterPro" id="IPR018076">
    <property type="entry name" value="T2SS_GspF_dom"/>
</dbReference>
<proteinExistence type="predicted"/>
<dbReference type="Proteomes" id="UP000625210">
    <property type="component" value="Unassembled WGS sequence"/>
</dbReference>
<accession>A0A8J2VD37</accession>
<dbReference type="RefSeq" id="WP_188648180.1">
    <property type="nucleotide sequence ID" value="NZ_BMHQ01000008.1"/>
</dbReference>
<protein>
    <recommendedName>
        <fullName evidence="7">Type II secretion system protein GspF domain-containing protein</fullName>
    </recommendedName>
</protein>
<comment type="caution">
    <text evidence="8">The sequence shown here is derived from an EMBL/GenBank/DDBJ whole genome shotgun (WGS) entry which is preliminary data.</text>
</comment>
<keyword evidence="4 6" id="KW-1133">Transmembrane helix</keyword>
<evidence type="ECO:0000256" key="1">
    <source>
        <dbReference type="ARBA" id="ARBA00004651"/>
    </source>
</evidence>
<dbReference type="PANTHER" id="PTHR35007:SF2">
    <property type="entry name" value="PILUS ASSEMBLE PROTEIN"/>
    <property type="match status" value="1"/>
</dbReference>
<sequence>MTGLIYLVTLGCFVCVIVLASSYVSYRKQEEEIRNHLEQDKVAQVKKKSLDQLSFILKWSDKFAPIGEKIHLLSEPLELEDHLIKAGYPYNLSVRDIQGLKVFGALSGLAIFFPYYLMGLPLGAFLFVTFFIGGYLAPILWIRYLAKKRQAEIRYELPDFLDMMSITLQAGMGLDEALKYYVQTSRGPLSEEIDRLNQEISFGVQRETAYRALLKRTSSPELEGLIQSLIQAHNLGTPISETFAQQAEEMRRMRSEQAKEAAGKAGPQITVVSSIVIAPSILVVIIGVMILQFVVGGSNMFDVN</sequence>
<evidence type="ECO:0000259" key="7">
    <source>
        <dbReference type="Pfam" id="PF00482"/>
    </source>
</evidence>
<comment type="subcellular location">
    <subcellularLocation>
        <location evidence="1">Cell membrane</location>
        <topology evidence="1">Multi-pass membrane protein</topology>
    </subcellularLocation>
</comment>
<feature type="transmembrane region" description="Helical" evidence="6">
    <location>
        <begin position="6"/>
        <end position="26"/>
    </location>
</feature>
<evidence type="ECO:0000256" key="3">
    <source>
        <dbReference type="ARBA" id="ARBA00022692"/>
    </source>
</evidence>
<evidence type="ECO:0000256" key="4">
    <source>
        <dbReference type="ARBA" id="ARBA00022989"/>
    </source>
</evidence>
<gene>
    <name evidence="8" type="ORF">GCM10011571_24570</name>
</gene>
<keyword evidence="2" id="KW-1003">Cell membrane</keyword>
<dbReference type="Pfam" id="PF00482">
    <property type="entry name" value="T2SSF"/>
    <property type="match status" value="1"/>
</dbReference>
<keyword evidence="5 6" id="KW-0472">Membrane</keyword>
<dbReference type="InterPro" id="IPR042094">
    <property type="entry name" value="T2SS_GspF_sf"/>
</dbReference>
<evidence type="ECO:0000313" key="9">
    <source>
        <dbReference type="Proteomes" id="UP000625210"/>
    </source>
</evidence>
<dbReference type="GO" id="GO:0005886">
    <property type="term" value="C:plasma membrane"/>
    <property type="evidence" value="ECO:0007669"/>
    <property type="project" value="UniProtKB-SubCell"/>
</dbReference>
<feature type="domain" description="Type II secretion system protein GspF" evidence="7">
    <location>
        <begin position="160"/>
        <end position="286"/>
    </location>
</feature>
<feature type="transmembrane region" description="Helical" evidence="6">
    <location>
        <begin position="100"/>
        <end position="118"/>
    </location>
</feature>
<reference evidence="8" key="1">
    <citation type="journal article" date="2014" name="Int. J. Syst. Evol. Microbiol.">
        <title>Complete genome sequence of Corynebacterium casei LMG S-19264T (=DSM 44701T), isolated from a smear-ripened cheese.</title>
        <authorList>
            <consortium name="US DOE Joint Genome Institute (JGI-PGF)"/>
            <person name="Walter F."/>
            <person name="Albersmeier A."/>
            <person name="Kalinowski J."/>
            <person name="Ruckert C."/>
        </authorList>
    </citation>
    <scope>NUCLEOTIDE SEQUENCE</scope>
    <source>
        <strain evidence="8">CGMCC 1.15179</strain>
    </source>
</reference>
<organism evidence="8 9">
    <name type="scientific">Marinithermofilum abyssi</name>
    <dbReference type="NCBI Taxonomy" id="1571185"/>
    <lineage>
        <taxon>Bacteria</taxon>
        <taxon>Bacillati</taxon>
        <taxon>Bacillota</taxon>
        <taxon>Bacilli</taxon>
        <taxon>Bacillales</taxon>
        <taxon>Thermoactinomycetaceae</taxon>
        <taxon>Marinithermofilum</taxon>
    </lineage>
</organism>
<dbReference type="EMBL" id="BMHQ01000008">
    <property type="protein sequence ID" value="GGE21572.1"/>
    <property type="molecule type" value="Genomic_DNA"/>
</dbReference>